<feature type="compositionally biased region" description="Polar residues" evidence="8">
    <location>
        <begin position="373"/>
        <end position="383"/>
    </location>
</feature>
<dbReference type="PANTHER" id="PTHR13924:SF12">
    <property type="entry name" value="TRANSFORMING ACIDIC COILED-COIL-CONTAINING PROTEIN 1"/>
    <property type="match status" value="1"/>
</dbReference>
<keyword evidence="3" id="KW-0963">Cytoplasm</keyword>
<dbReference type="InterPro" id="IPR039915">
    <property type="entry name" value="TACC"/>
</dbReference>
<dbReference type="PANTHER" id="PTHR13924">
    <property type="entry name" value="TRANSFORMING ACIDIC COILED-COIL CONTAINING PROTEIN 1/2"/>
    <property type="match status" value="1"/>
</dbReference>
<dbReference type="GO" id="GO:0007097">
    <property type="term" value="P:nuclear migration"/>
    <property type="evidence" value="ECO:0007669"/>
    <property type="project" value="TreeGrafter"/>
</dbReference>
<evidence type="ECO:0000313" key="11">
    <source>
        <dbReference type="RefSeq" id="XP_033804593.1"/>
    </source>
</evidence>
<dbReference type="GO" id="GO:0005737">
    <property type="term" value="C:cytoplasm"/>
    <property type="evidence" value="ECO:0007669"/>
    <property type="project" value="TreeGrafter"/>
</dbReference>
<keyword evidence="6" id="KW-0206">Cytoskeleton</keyword>
<protein>
    <submittedName>
        <fullName evidence="11">Transforming acidic coiled-coil-containing protein 1 isoform X1</fullName>
    </submittedName>
</protein>
<feature type="compositionally biased region" description="Basic and acidic residues" evidence="8">
    <location>
        <begin position="497"/>
        <end position="510"/>
    </location>
</feature>
<comment type="subcellular location">
    <subcellularLocation>
        <location evidence="1">Cytoplasm</location>
        <location evidence="1">Cytoskeleton</location>
    </subcellularLocation>
</comment>
<sequence>MAFSPWQILSPVQWAKWTWSAVRGGSGDAEDAGVKEDGEEDDSQAEEKSLSFSSDSEGNFETPEADTPVQPTDKELCDLSTSKAKTQELNENEEPLVAEVSQKDLLEAYPSPQQDGIINSSDHCELENGPEVGRNPSLIASALDTDPPRDFAANSQKSVGASAEELVLTSDVPACAREGTMAEETMVISSEGLSNVESKEEPLSLELVPMKDKTKKLILPFPEKMLVNIAGEPTAEDIPLAKGSYNFDPEAFNEDINPFKMGGSKLQNSPTAVNTFASPSLEISDSGAELPREAKGASVKMEFGFTDGTENTEVKKSMPKKLPRQPVSKLASRRQKDRTRKTSSTEYVEKTPPAACTATDLANVPLSKALYNSDPSQYDNPNFNPFDGSSMMENSPTLPKGSYSFDPDKFDDLSDPFKPAKSLPNTAAESCLINSDTPELGKLEAPQIDDKVKASPKKTQSRLITSGCKVKKQEALSLTLDPCAQDTGISISEIPELENRDGHATDEEKLASTTGSQKPAVPEVKGEAEEDVEFFECSNVPVSDKSHHFSLLKEGCEKETLKETEEKEGLINPLADTCCSKPEGPPVSGGESPLAGVRFSELDKLAVLTLIREEIISKETEVEGWKQKYEGSHHEVLEMRKIVAEYEKTIAQMIEDEQRSSVLSQKSLQQLTMEKDQAVADLNSVERSLSDLFRRYENLKGVLEGFKKNEEALKKCAEDYLNRVKQEEQRYQALKIHAEEKLNRANEEIAQVRAKANAESAALHASLRKEQMKVESFERALQQKNQEIEELTKICDELIAKIGKSD</sequence>
<accession>A0A6P8RHT8</accession>
<feature type="coiled-coil region" evidence="7">
    <location>
        <begin position="668"/>
        <end position="801"/>
    </location>
</feature>
<dbReference type="InterPro" id="IPR007707">
    <property type="entry name" value="TACC_C"/>
</dbReference>
<dbReference type="GO" id="GO:0021987">
    <property type="term" value="P:cerebral cortex development"/>
    <property type="evidence" value="ECO:0007669"/>
    <property type="project" value="TreeGrafter"/>
</dbReference>
<feature type="domain" description="Transforming acidic coiled-coil-containing protein C-terminal" evidence="9">
    <location>
        <begin position="600"/>
        <end position="799"/>
    </location>
</feature>
<feature type="compositionally biased region" description="Polar residues" evidence="8">
    <location>
        <begin position="111"/>
        <end position="121"/>
    </location>
</feature>
<dbReference type="AlphaFoldDB" id="A0A6P8RHT8"/>
<dbReference type="Pfam" id="PF05010">
    <property type="entry name" value="TACC_C"/>
    <property type="match status" value="1"/>
</dbReference>
<evidence type="ECO:0000256" key="7">
    <source>
        <dbReference type="SAM" id="Coils"/>
    </source>
</evidence>
<dbReference type="GO" id="GO:0005856">
    <property type="term" value="C:cytoskeleton"/>
    <property type="evidence" value="ECO:0007669"/>
    <property type="project" value="UniProtKB-SubCell"/>
</dbReference>
<evidence type="ECO:0000256" key="4">
    <source>
        <dbReference type="ARBA" id="ARBA00022553"/>
    </source>
</evidence>
<feature type="compositionally biased region" description="Polar residues" evidence="8">
    <location>
        <begin position="50"/>
        <end position="59"/>
    </location>
</feature>
<evidence type="ECO:0000256" key="6">
    <source>
        <dbReference type="ARBA" id="ARBA00023212"/>
    </source>
</evidence>
<feature type="region of interest" description="Disordered" evidence="8">
    <location>
        <begin position="111"/>
        <end position="149"/>
    </location>
</feature>
<dbReference type="Gene3D" id="1.20.5.1700">
    <property type="match status" value="1"/>
</dbReference>
<evidence type="ECO:0000256" key="5">
    <source>
        <dbReference type="ARBA" id="ARBA00023054"/>
    </source>
</evidence>
<dbReference type="InParanoid" id="A0A6P8RHT8"/>
<evidence type="ECO:0000256" key="2">
    <source>
        <dbReference type="ARBA" id="ARBA00009423"/>
    </source>
</evidence>
<proteinExistence type="inferred from homology"/>
<dbReference type="FunCoup" id="A0A6P8RHT8">
    <property type="interactions" value="1429"/>
</dbReference>
<dbReference type="FunFam" id="1.20.5.1700:FF:000001">
    <property type="entry name" value="Transforming acidic coiled-coil-containing protein 1 isoform 2"/>
    <property type="match status" value="1"/>
</dbReference>
<dbReference type="Proteomes" id="UP000515159">
    <property type="component" value="Chromosome 6"/>
</dbReference>
<organism evidence="10 11">
    <name type="scientific">Geotrypetes seraphini</name>
    <name type="common">Gaboon caecilian</name>
    <name type="synonym">Caecilia seraphini</name>
    <dbReference type="NCBI Taxonomy" id="260995"/>
    <lineage>
        <taxon>Eukaryota</taxon>
        <taxon>Metazoa</taxon>
        <taxon>Chordata</taxon>
        <taxon>Craniata</taxon>
        <taxon>Vertebrata</taxon>
        <taxon>Euteleostomi</taxon>
        <taxon>Amphibia</taxon>
        <taxon>Gymnophiona</taxon>
        <taxon>Geotrypetes</taxon>
    </lineage>
</organism>
<feature type="compositionally biased region" description="Basic residues" evidence="8">
    <location>
        <begin position="331"/>
        <end position="341"/>
    </location>
</feature>
<dbReference type="GO" id="GO:0007052">
    <property type="term" value="P:mitotic spindle organization"/>
    <property type="evidence" value="ECO:0007669"/>
    <property type="project" value="InterPro"/>
</dbReference>
<keyword evidence="4" id="KW-0597">Phosphoprotein</keyword>
<feature type="region of interest" description="Disordered" evidence="8">
    <location>
        <begin position="22"/>
        <end position="96"/>
    </location>
</feature>
<gene>
    <name evidence="11" type="primary">TACC1</name>
</gene>
<evidence type="ECO:0000313" key="10">
    <source>
        <dbReference type="Proteomes" id="UP000515159"/>
    </source>
</evidence>
<evidence type="ECO:0000256" key="3">
    <source>
        <dbReference type="ARBA" id="ARBA00022490"/>
    </source>
</evidence>
<feature type="region of interest" description="Disordered" evidence="8">
    <location>
        <begin position="301"/>
        <end position="423"/>
    </location>
</feature>
<feature type="region of interest" description="Disordered" evidence="8">
    <location>
        <begin position="491"/>
        <end position="526"/>
    </location>
</feature>
<feature type="compositionally biased region" description="Polar residues" evidence="8">
    <location>
        <begin position="79"/>
        <end position="89"/>
    </location>
</feature>
<dbReference type="GeneID" id="117362403"/>
<evidence type="ECO:0000256" key="1">
    <source>
        <dbReference type="ARBA" id="ARBA00004245"/>
    </source>
</evidence>
<dbReference type="RefSeq" id="XP_033804593.1">
    <property type="nucleotide sequence ID" value="XM_033948702.1"/>
</dbReference>
<dbReference type="CTD" id="6867"/>
<dbReference type="OrthoDB" id="10255048at2759"/>
<keyword evidence="5 7" id="KW-0175">Coiled coil</keyword>
<reference evidence="11" key="1">
    <citation type="submission" date="2025-08" db="UniProtKB">
        <authorList>
            <consortium name="RefSeq"/>
        </authorList>
    </citation>
    <scope>IDENTIFICATION</scope>
</reference>
<comment type="similarity">
    <text evidence="2">Belongs to the TACC family.</text>
</comment>
<keyword evidence="10" id="KW-1185">Reference proteome</keyword>
<name>A0A6P8RHT8_GEOSA</name>
<evidence type="ECO:0000256" key="8">
    <source>
        <dbReference type="SAM" id="MobiDB-lite"/>
    </source>
</evidence>
<dbReference type="KEGG" id="gsh:117362403"/>
<evidence type="ECO:0000259" key="9">
    <source>
        <dbReference type="Pfam" id="PF05010"/>
    </source>
</evidence>